<dbReference type="InterPro" id="IPR007711">
    <property type="entry name" value="HigB-1"/>
</dbReference>
<protein>
    <submittedName>
        <fullName evidence="1">Peptidase</fullName>
    </submittedName>
</protein>
<reference evidence="1 2" key="1">
    <citation type="submission" date="2020-02" db="EMBL/GenBank/DDBJ databases">
        <title>Comparative genomics of sulfur disproportionating microorganisms.</title>
        <authorList>
            <person name="Ward L.M."/>
            <person name="Bertran E."/>
            <person name="Johnston D.T."/>
        </authorList>
    </citation>
    <scope>NUCLEOTIDE SEQUENCE [LARGE SCALE GENOMIC DNA]</scope>
    <source>
        <strain evidence="1 2">DSM 3696</strain>
    </source>
</reference>
<sequence>MIRRFRHKGLERLFLSGDQSGVAGQHVRKLSHILAMLHASASPEGMNLPGFRLHQLKGDRKGSWAVSVSGNWRIVFTFHGGDATDVDLVDYH</sequence>
<dbReference type="Gene3D" id="3.30.2310.20">
    <property type="entry name" value="RelE-like"/>
    <property type="match status" value="1"/>
</dbReference>
<dbReference type="PANTHER" id="PTHR40266">
    <property type="entry name" value="TOXIN HIGB-1"/>
    <property type="match status" value="1"/>
</dbReference>
<dbReference type="AlphaFoldDB" id="A0A7K3NRC8"/>
<dbReference type="SUPFAM" id="SSF143011">
    <property type="entry name" value="RelE-like"/>
    <property type="match status" value="1"/>
</dbReference>
<organism evidence="1 2">
    <name type="scientific">Desulfolutivibrio sulfodismutans</name>
    <dbReference type="NCBI Taxonomy" id="63561"/>
    <lineage>
        <taxon>Bacteria</taxon>
        <taxon>Pseudomonadati</taxon>
        <taxon>Thermodesulfobacteriota</taxon>
        <taxon>Desulfovibrionia</taxon>
        <taxon>Desulfovibrionales</taxon>
        <taxon>Desulfovibrionaceae</taxon>
        <taxon>Desulfolutivibrio</taxon>
    </lineage>
</organism>
<accession>A0A7K3NRC8</accession>
<gene>
    <name evidence="1" type="ORF">G3N56_16550</name>
</gene>
<dbReference type="RefSeq" id="WP_163303418.1">
    <property type="nucleotide sequence ID" value="NZ_JAAGRQ010000094.1"/>
</dbReference>
<dbReference type="EMBL" id="JAAGRQ010000094">
    <property type="protein sequence ID" value="NDY58345.1"/>
    <property type="molecule type" value="Genomic_DNA"/>
</dbReference>
<evidence type="ECO:0000313" key="2">
    <source>
        <dbReference type="Proteomes" id="UP000469724"/>
    </source>
</evidence>
<name>A0A7K3NRC8_9BACT</name>
<comment type="caution">
    <text evidence="1">The sequence shown here is derived from an EMBL/GenBank/DDBJ whole genome shotgun (WGS) entry which is preliminary data.</text>
</comment>
<evidence type="ECO:0000313" key="1">
    <source>
        <dbReference type="EMBL" id="NDY58345.1"/>
    </source>
</evidence>
<keyword evidence="2" id="KW-1185">Reference proteome</keyword>
<proteinExistence type="predicted"/>
<dbReference type="Pfam" id="PF05015">
    <property type="entry name" value="HigB-like_toxin"/>
    <property type="match status" value="1"/>
</dbReference>
<dbReference type="InterPro" id="IPR035093">
    <property type="entry name" value="RelE/ParE_toxin_dom_sf"/>
</dbReference>
<dbReference type="Proteomes" id="UP000469724">
    <property type="component" value="Unassembled WGS sequence"/>
</dbReference>
<dbReference type="PANTHER" id="PTHR40266:SF2">
    <property type="entry name" value="TOXIN HIGB-1"/>
    <property type="match status" value="1"/>
</dbReference>